<comment type="function">
    <text evidence="1">May be specifically involved in the processing, transport, and/or maturation of the MADH beta-subunit.</text>
</comment>
<proteinExistence type="predicted"/>
<evidence type="ECO:0000313" key="11">
    <source>
        <dbReference type="Proteomes" id="UP000635278"/>
    </source>
</evidence>
<keyword evidence="11" id="KW-1185">Reference proteome</keyword>
<evidence type="ECO:0000259" key="9">
    <source>
        <dbReference type="Pfam" id="PF07291"/>
    </source>
</evidence>
<feature type="transmembrane region" description="Helical" evidence="8">
    <location>
        <begin position="127"/>
        <end position="147"/>
    </location>
</feature>
<protein>
    <recommendedName>
        <fullName evidence="4">Methylamine utilization protein MauE</fullName>
    </recommendedName>
</protein>
<keyword evidence="6 8" id="KW-1133">Transmembrane helix</keyword>
<accession>A0ABX0JRZ4</accession>
<evidence type="ECO:0000256" key="3">
    <source>
        <dbReference type="ARBA" id="ARBA00004856"/>
    </source>
</evidence>
<evidence type="ECO:0000256" key="2">
    <source>
        <dbReference type="ARBA" id="ARBA00004141"/>
    </source>
</evidence>
<dbReference type="Pfam" id="PF07291">
    <property type="entry name" value="MauE"/>
    <property type="match status" value="1"/>
</dbReference>
<dbReference type="InterPro" id="IPR009908">
    <property type="entry name" value="Methylamine_util_MauE"/>
</dbReference>
<name>A0ABX0JRZ4_9PROT</name>
<reference evidence="10 11" key="1">
    <citation type="journal article" date="2020" name="Int. J. Syst. Evol. Microbiol.">
        <title>Novel acetic acid bacteria from cider fermentations: Acetobacter conturbans sp. nov. and Acetobacter fallax sp. nov.</title>
        <authorList>
            <person name="Sombolestani A.S."/>
            <person name="Cleenwerck I."/>
            <person name="Cnockaert M."/>
            <person name="Borremans W."/>
            <person name="Wieme A.D."/>
            <person name="De Vuyst L."/>
            <person name="Vandamme P."/>
        </authorList>
    </citation>
    <scope>NUCLEOTIDE SEQUENCE [LARGE SCALE GENOMIC DNA]</scope>
    <source>
        <strain evidence="10 11">LMG 30640</strain>
    </source>
</reference>
<comment type="pathway">
    <text evidence="3">One-carbon metabolism; methylamine degradation.</text>
</comment>
<feature type="domain" description="Methylamine utilisation protein MauE" evidence="9">
    <location>
        <begin position="11"/>
        <end position="136"/>
    </location>
</feature>
<evidence type="ECO:0000313" key="10">
    <source>
        <dbReference type="EMBL" id="NHN85594.1"/>
    </source>
</evidence>
<organism evidence="10 11">
    <name type="scientific">Acetobacter musti</name>
    <dbReference type="NCBI Taxonomy" id="864732"/>
    <lineage>
        <taxon>Bacteria</taxon>
        <taxon>Pseudomonadati</taxon>
        <taxon>Pseudomonadota</taxon>
        <taxon>Alphaproteobacteria</taxon>
        <taxon>Acetobacterales</taxon>
        <taxon>Acetobacteraceae</taxon>
        <taxon>Acetobacter</taxon>
    </lineage>
</organism>
<sequence length="175" mass="17764">MSPLVSSCVEMTGTILRGGTGALFFGSGIARLSDTERSASDIAAYRLLPLDAAFPAARLLTGTELLCGGWLLSGVAPLAAGIASAALLLFFAAAMAINVLRGRTDLACGCIPGVVTRVSWHAVSRNIVLAILMVLTGLGGEASSALIRVEGVFSGAALLFLILAAGHLSAPQARI</sequence>
<feature type="transmembrane region" description="Helical" evidence="8">
    <location>
        <begin position="70"/>
        <end position="97"/>
    </location>
</feature>
<comment type="subcellular location">
    <subcellularLocation>
        <location evidence="2">Membrane</location>
        <topology evidence="2">Multi-pass membrane protein</topology>
    </subcellularLocation>
</comment>
<feature type="transmembrane region" description="Helical" evidence="8">
    <location>
        <begin position="153"/>
        <end position="170"/>
    </location>
</feature>
<evidence type="ECO:0000256" key="7">
    <source>
        <dbReference type="ARBA" id="ARBA00023136"/>
    </source>
</evidence>
<evidence type="ECO:0000256" key="4">
    <source>
        <dbReference type="ARBA" id="ARBA00019078"/>
    </source>
</evidence>
<dbReference type="RefSeq" id="WP_173583985.1">
    <property type="nucleotide sequence ID" value="NZ_WOTB01000018.1"/>
</dbReference>
<evidence type="ECO:0000256" key="5">
    <source>
        <dbReference type="ARBA" id="ARBA00022692"/>
    </source>
</evidence>
<gene>
    <name evidence="10" type="ORF">GOB93_13225</name>
</gene>
<evidence type="ECO:0000256" key="1">
    <source>
        <dbReference type="ARBA" id="ARBA00003475"/>
    </source>
</evidence>
<comment type="caution">
    <text evidence="10">The sequence shown here is derived from an EMBL/GenBank/DDBJ whole genome shotgun (WGS) entry which is preliminary data.</text>
</comment>
<evidence type="ECO:0000256" key="8">
    <source>
        <dbReference type="SAM" id="Phobius"/>
    </source>
</evidence>
<keyword evidence="7 8" id="KW-0472">Membrane</keyword>
<dbReference type="Proteomes" id="UP000635278">
    <property type="component" value="Unassembled WGS sequence"/>
</dbReference>
<evidence type="ECO:0000256" key="6">
    <source>
        <dbReference type="ARBA" id="ARBA00022989"/>
    </source>
</evidence>
<keyword evidence="5 8" id="KW-0812">Transmembrane</keyword>
<dbReference type="EMBL" id="WOTB01000018">
    <property type="protein sequence ID" value="NHN85594.1"/>
    <property type="molecule type" value="Genomic_DNA"/>
</dbReference>